<comment type="caution">
    <text evidence="7">The sequence shown here is derived from an EMBL/GenBank/DDBJ whole genome shotgun (WGS) entry which is preliminary data.</text>
</comment>
<dbReference type="PANTHER" id="PTHR23523">
    <property type="match status" value="1"/>
</dbReference>
<evidence type="ECO:0000256" key="3">
    <source>
        <dbReference type="ARBA" id="ARBA00022989"/>
    </source>
</evidence>
<feature type="transmembrane region" description="Helical" evidence="5">
    <location>
        <begin position="61"/>
        <end position="80"/>
    </location>
</feature>
<feature type="transmembrane region" description="Helical" evidence="5">
    <location>
        <begin position="216"/>
        <end position="239"/>
    </location>
</feature>
<evidence type="ECO:0000256" key="1">
    <source>
        <dbReference type="ARBA" id="ARBA00004651"/>
    </source>
</evidence>
<comment type="subcellular location">
    <subcellularLocation>
        <location evidence="1">Cell membrane</location>
        <topology evidence="1">Multi-pass membrane protein</topology>
    </subcellularLocation>
</comment>
<evidence type="ECO:0000259" key="6">
    <source>
        <dbReference type="PROSITE" id="PS50850"/>
    </source>
</evidence>
<dbReference type="InterPro" id="IPR011701">
    <property type="entry name" value="MFS"/>
</dbReference>
<feature type="transmembrane region" description="Helical" evidence="5">
    <location>
        <begin position="115"/>
        <end position="133"/>
    </location>
</feature>
<keyword evidence="4 5" id="KW-0472">Membrane</keyword>
<dbReference type="PROSITE" id="PS50850">
    <property type="entry name" value="MFS"/>
    <property type="match status" value="1"/>
</dbReference>
<feature type="transmembrane region" description="Helical" evidence="5">
    <location>
        <begin position="376"/>
        <end position="398"/>
    </location>
</feature>
<keyword evidence="3 5" id="KW-1133">Transmembrane helix</keyword>
<evidence type="ECO:0000313" key="8">
    <source>
        <dbReference type="Proteomes" id="UP000248806"/>
    </source>
</evidence>
<dbReference type="GO" id="GO:0005886">
    <property type="term" value="C:plasma membrane"/>
    <property type="evidence" value="ECO:0007669"/>
    <property type="project" value="UniProtKB-SubCell"/>
</dbReference>
<feature type="domain" description="Major facilitator superfamily (MFS) profile" evidence="6">
    <location>
        <begin position="22"/>
        <end position="402"/>
    </location>
</feature>
<keyword evidence="8" id="KW-1185">Reference proteome</keyword>
<feature type="transmembrane region" description="Helical" evidence="5">
    <location>
        <begin position="174"/>
        <end position="195"/>
    </location>
</feature>
<feature type="transmembrane region" description="Helical" evidence="5">
    <location>
        <begin position="311"/>
        <end position="335"/>
    </location>
</feature>
<dbReference type="EMBL" id="QKUF01000004">
    <property type="protein sequence ID" value="PZW32759.1"/>
    <property type="molecule type" value="Genomic_DNA"/>
</dbReference>
<keyword evidence="2 5" id="KW-0812">Transmembrane</keyword>
<evidence type="ECO:0000313" key="7">
    <source>
        <dbReference type="EMBL" id="PZW32759.1"/>
    </source>
</evidence>
<feature type="transmembrane region" description="Helical" evidence="5">
    <location>
        <begin position="145"/>
        <end position="168"/>
    </location>
</feature>
<accession>A0A326UAZ1</accession>
<proteinExistence type="predicted"/>
<dbReference type="RefSeq" id="WP_211326095.1">
    <property type="nucleotide sequence ID" value="NZ_BIFX01000002.1"/>
</dbReference>
<feature type="transmembrane region" description="Helical" evidence="5">
    <location>
        <begin position="21"/>
        <end position="41"/>
    </location>
</feature>
<dbReference type="Gene3D" id="1.20.1250.20">
    <property type="entry name" value="MFS general substrate transporter like domains"/>
    <property type="match status" value="1"/>
</dbReference>
<dbReference type="Pfam" id="PF07690">
    <property type="entry name" value="MFS_1"/>
    <property type="match status" value="1"/>
</dbReference>
<feature type="transmembrane region" description="Helical" evidence="5">
    <location>
        <begin position="259"/>
        <end position="281"/>
    </location>
</feature>
<dbReference type="InterPro" id="IPR052524">
    <property type="entry name" value="MFS_Cyanate_Porter"/>
</dbReference>
<organism evidence="7 8">
    <name type="scientific">Thermosporothrix hazakensis</name>
    <dbReference type="NCBI Taxonomy" id="644383"/>
    <lineage>
        <taxon>Bacteria</taxon>
        <taxon>Bacillati</taxon>
        <taxon>Chloroflexota</taxon>
        <taxon>Ktedonobacteria</taxon>
        <taxon>Ktedonobacterales</taxon>
        <taxon>Thermosporotrichaceae</taxon>
        <taxon>Thermosporothrix</taxon>
    </lineage>
</organism>
<protein>
    <submittedName>
        <fullName evidence="7">CP family cyanate transporter-like MFS transporter</fullName>
    </submittedName>
</protein>
<dbReference type="InterPro" id="IPR020846">
    <property type="entry name" value="MFS_dom"/>
</dbReference>
<evidence type="ECO:0000256" key="4">
    <source>
        <dbReference type="ARBA" id="ARBA00023136"/>
    </source>
</evidence>
<dbReference type="GO" id="GO:0022857">
    <property type="term" value="F:transmembrane transporter activity"/>
    <property type="evidence" value="ECO:0007669"/>
    <property type="project" value="InterPro"/>
</dbReference>
<sequence>MLKTNEPTRTPVQRASRRSPLTVAVIVACILLLSLNLRAPLNGVGPLIEQIRVYTGLSSSLVGLLTTLPLLAFAFFSPFAPRLAQLWGLERVLFLSLVILTIGVALRFIPAIPFLFLGTAILGLAITAGNVLLPGFIKRDFPRQASLLTGIYTTVMSIGAALASGTSVPLSRWLGWNGALAFWALPAAIAALLWLTRIRDANKPELTETPSVPFGLLLRSPLVWKVTLFMGLQSLLYYVTISWLPALLHDKGLSATDAGLMLSLLQLMALPAGFIVPIIAARYADQRALVVIIVAPAALAFIGFATTTGSWLLLCSILLGLSLGGCLTLALLFFILRTTTTPTAASLSGLAQSLGYLLAAIGPTLFGALHDLTNGWLVPLYTLFGISIVLLLAGLGAGRNRSVESTLQ</sequence>
<dbReference type="PANTHER" id="PTHR23523:SF2">
    <property type="entry name" value="2-NITROIMIDAZOLE TRANSPORTER"/>
    <property type="match status" value="1"/>
</dbReference>
<feature type="transmembrane region" description="Helical" evidence="5">
    <location>
        <begin position="288"/>
        <end position="305"/>
    </location>
</feature>
<feature type="transmembrane region" description="Helical" evidence="5">
    <location>
        <begin position="92"/>
        <end position="109"/>
    </location>
</feature>
<evidence type="ECO:0000256" key="2">
    <source>
        <dbReference type="ARBA" id="ARBA00022692"/>
    </source>
</evidence>
<name>A0A326UAZ1_THEHA</name>
<reference evidence="7 8" key="1">
    <citation type="submission" date="2018-06" db="EMBL/GenBank/DDBJ databases">
        <title>Genomic Encyclopedia of Archaeal and Bacterial Type Strains, Phase II (KMG-II): from individual species to whole genera.</title>
        <authorList>
            <person name="Goeker M."/>
        </authorList>
    </citation>
    <scope>NUCLEOTIDE SEQUENCE [LARGE SCALE GENOMIC DNA]</scope>
    <source>
        <strain evidence="7 8">ATCC BAA-1881</strain>
    </source>
</reference>
<dbReference type="CDD" id="cd17339">
    <property type="entry name" value="MFS_NIMT_CynX_like"/>
    <property type="match status" value="1"/>
</dbReference>
<dbReference type="InterPro" id="IPR036259">
    <property type="entry name" value="MFS_trans_sf"/>
</dbReference>
<feature type="transmembrane region" description="Helical" evidence="5">
    <location>
        <begin position="347"/>
        <end position="370"/>
    </location>
</feature>
<dbReference type="Proteomes" id="UP000248806">
    <property type="component" value="Unassembled WGS sequence"/>
</dbReference>
<dbReference type="SUPFAM" id="SSF103473">
    <property type="entry name" value="MFS general substrate transporter"/>
    <property type="match status" value="1"/>
</dbReference>
<evidence type="ECO:0000256" key="5">
    <source>
        <dbReference type="SAM" id="Phobius"/>
    </source>
</evidence>
<gene>
    <name evidence="7" type="ORF">EI42_01851</name>
</gene>
<dbReference type="PROSITE" id="PS51257">
    <property type="entry name" value="PROKAR_LIPOPROTEIN"/>
    <property type="match status" value="1"/>
</dbReference>
<dbReference type="AlphaFoldDB" id="A0A326UAZ1"/>